<organism evidence="1 2">
    <name type="scientific">Cyanophage S-TIM4</name>
    <dbReference type="NCBI Taxonomy" id="1048189"/>
    <lineage>
        <taxon>Viruses</taxon>
        <taxon>Duplodnaviria</taxon>
        <taxon>Heunggongvirae</taxon>
        <taxon>Uroviricota</taxon>
        <taxon>Caudoviricetes</taxon>
        <taxon>Pantevenvirales</taxon>
        <taxon>Kyanoviridae</taxon>
        <taxon>Thaumasvirus</taxon>
        <taxon>Thaumasvirus stim4</taxon>
    </lineage>
</organism>
<dbReference type="KEGG" id="vg:54997169"/>
<dbReference type="GeneID" id="54997169"/>
<keyword evidence="2" id="KW-1185">Reference proteome</keyword>
<evidence type="ECO:0000313" key="2">
    <source>
        <dbReference type="Proteomes" id="UP000257501"/>
    </source>
</evidence>
<evidence type="ECO:0000313" key="1">
    <source>
        <dbReference type="EMBL" id="AXF41190.1"/>
    </source>
</evidence>
<proteinExistence type="predicted"/>
<gene>
    <name evidence="1" type="primary">ORF_54</name>
    <name evidence="1" type="ORF">S-TIM4_ORF_54</name>
</gene>
<dbReference type="Proteomes" id="UP000257501">
    <property type="component" value="Segment"/>
</dbReference>
<reference evidence="1 2" key="1">
    <citation type="journal article" date="2011" name="Nature">
        <title>Genomic island variability facilitates Prochlorococcus-virus coexistence.</title>
        <authorList>
            <person name="Avrani S."/>
            <person name="Wurtzel O."/>
            <person name="Sharon I."/>
            <person name="Sorek R."/>
            <person name="Lindell D."/>
        </authorList>
    </citation>
    <scope>NUCLEOTIDE SEQUENCE [LARGE SCALE GENOMIC DNA]</scope>
</reference>
<sequence>MYLKSAILTKMQKELLKDALLAYVSNLQKRYYGDKIIDESLYLSKMKEIQNIVDELHLQELYT</sequence>
<accession>A0A345AWA7</accession>
<protein>
    <submittedName>
        <fullName evidence="1">Uncharacterized protein</fullName>
    </submittedName>
</protein>
<dbReference type="RefSeq" id="YP_009806311.1">
    <property type="nucleotide sequence ID" value="NC_048015.1"/>
</dbReference>
<dbReference type="EMBL" id="MH512890">
    <property type="protein sequence ID" value="AXF41190.1"/>
    <property type="molecule type" value="Genomic_DNA"/>
</dbReference>
<name>A0A345AWA7_9CAUD</name>